<dbReference type="InterPro" id="IPR011013">
    <property type="entry name" value="Gal_mutarotase_sf_dom"/>
</dbReference>
<dbReference type="Pfam" id="PF04349">
    <property type="entry name" value="MdoG"/>
    <property type="match status" value="1"/>
</dbReference>
<dbReference type="InterPro" id="IPR014756">
    <property type="entry name" value="Ig_E-set"/>
</dbReference>
<dbReference type="InterPro" id="IPR007444">
    <property type="entry name" value="Glucan_biosyn_MdoG_C"/>
</dbReference>
<evidence type="ECO:0000313" key="9">
    <source>
        <dbReference type="EMBL" id="KCZ94288.1"/>
    </source>
</evidence>
<comment type="subcellular location">
    <subcellularLocation>
        <location evidence="1">Periplasm</location>
    </subcellularLocation>
</comment>
<keyword evidence="10" id="KW-1185">Reference proteome</keyword>
<evidence type="ECO:0000256" key="2">
    <source>
        <dbReference type="ARBA" id="ARBA00005001"/>
    </source>
</evidence>
<comment type="pathway">
    <text evidence="2">Glycan metabolism; osmoregulated periplasmic glucan (OPG) biosynthesis.</text>
</comment>
<dbReference type="PANTHER" id="PTHR30504">
    <property type="entry name" value="GLUCANS BIOSYNTHESIS PROTEIN"/>
    <property type="match status" value="1"/>
</dbReference>
<keyword evidence="5" id="KW-0574">Periplasm</keyword>
<comment type="caution">
    <text evidence="9">The sequence shown here is derived from an EMBL/GenBank/DDBJ whole genome shotgun (WGS) entry which is preliminary data.</text>
</comment>
<dbReference type="eggNOG" id="COG3131">
    <property type="taxonomic scope" value="Bacteria"/>
</dbReference>
<reference evidence="9 10" key="1">
    <citation type="journal article" date="2014" name="Antonie Van Leeuwenhoek">
        <title>Hyphomonas beringensis sp. nov. and Hyphomonas chukchiensis sp. nov., isolated from surface seawater of the Bering Sea and Chukchi Sea.</title>
        <authorList>
            <person name="Li C."/>
            <person name="Lai Q."/>
            <person name="Li G."/>
            <person name="Dong C."/>
            <person name="Wang J."/>
            <person name="Liao Y."/>
            <person name="Shao Z."/>
        </authorList>
    </citation>
    <scope>NUCLEOTIDE SEQUENCE [LARGE SCALE GENOMIC DNA]</scope>
    <source>
        <strain evidence="9 10">MHS-2</strain>
    </source>
</reference>
<sequence length="565" mass="61226">MGAASVILIAGAVWASVSSAPEPAADTEIASAETDGDVQAATASPDAPSPAPAAPPVAPLDSVAALEDAPSAKATTATDVTSAVTQPRPAGNFDFDQVINKAQALSEHEFQESPSVPAAAGDLNYDQYRRIEFKRDSAQWADDTTAPFRVHYDPRGYLFDEDVKISLIDNGVASPRPYDPKEFAFFDLPLSPEDQAAVGFSGFHVTTPLNSAGKFDDLISFKGASFFRALSAGTVYGASARGLAIATASPNGEEFPAFREFWLVKPAPGADSMTVYALLNGPSVTGAYRFVIAPGASTLIDVEAVLFPRRQLDEVGVAPLTSMYYFSPHSLNRGNRDYREAVHDSEGLMIELRNGEWVWRPLANPNQLEISSFATEPPLGFGLIQRKRGFSDYDDLEASYERRPNVWVAPKGDWGPGRLTLVEIPTANEYNDNIVVSWRPTQPWEAGKPVRLAYQMTWSLPAPAVPPVARVSATRVGISPASKRPMFIIDFESDNLDLLKDVVPQISASAGTIISPIVRPNPQTGGLRLSFELETRDGSLCELRALLVRGNHPVTETWLYRWRAS</sequence>
<feature type="domain" description="Glucan biosynthesis periplasmic MdoG C-terminal" evidence="8">
    <location>
        <begin position="93"/>
        <end position="562"/>
    </location>
</feature>
<protein>
    <submittedName>
        <fullName evidence="9">Glucan biosynthesis protein G</fullName>
    </submittedName>
</protein>
<dbReference type="SUPFAM" id="SSF74650">
    <property type="entry name" value="Galactose mutarotase-like"/>
    <property type="match status" value="1"/>
</dbReference>
<dbReference type="FunFam" id="2.70.98.10:FF:000001">
    <property type="entry name" value="Glucans biosynthesis protein G"/>
    <property type="match status" value="1"/>
</dbReference>
<dbReference type="PANTHER" id="PTHR30504:SF2">
    <property type="entry name" value="GLUCANS BIOSYNTHESIS PROTEIN G"/>
    <property type="match status" value="1"/>
</dbReference>
<evidence type="ECO:0000256" key="6">
    <source>
        <dbReference type="SAM" id="MobiDB-lite"/>
    </source>
</evidence>
<name>A0A059FV06_9PROT</name>
<gene>
    <name evidence="9" type="ORF">HJO_02900</name>
</gene>
<comment type="similarity">
    <text evidence="3">Belongs to the OpgD/OpgG family.</text>
</comment>
<evidence type="ECO:0000256" key="1">
    <source>
        <dbReference type="ARBA" id="ARBA00004418"/>
    </source>
</evidence>
<dbReference type="GO" id="GO:0051274">
    <property type="term" value="P:beta-glucan biosynthetic process"/>
    <property type="evidence" value="ECO:0007669"/>
    <property type="project" value="TreeGrafter"/>
</dbReference>
<dbReference type="InterPro" id="IPR014718">
    <property type="entry name" value="GH-type_carb-bd"/>
</dbReference>
<dbReference type="SUPFAM" id="SSF81296">
    <property type="entry name" value="E set domains"/>
    <property type="match status" value="1"/>
</dbReference>
<evidence type="ECO:0000256" key="3">
    <source>
        <dbReference type="ARBA" id="ARBA00009284"/>
    </source>
</evidence>
<dbReference type="PIRSF" id="PIRSF006281">
    <property type="entry name" value="MdoG"/>
    <property type="match status" value="1"/>
</dbReference>
<feature type="compositionally biased region" description="Pro residues" evidence="6">
    <location>
        <begin position="47"/>
        <end position="58"/>
    </location>
</feature>
<evidence type="ECO:0000313" key="10">
    <source>
        <dbReference type="Proteomes" id="UP000025171"/>
    </source>
</evidence>
<dbReference type="GO" id="GO:0030246">
    <property type="term" value="F:carbohydrate binding"/>
    <property type="evidence" value="ECO:0007669"/>
    <property type="project" value="InterPro"/>
</dbReference>
<proteinExistence type="inferred from homology"/>
<evidence type="ECO:0000259" key="8">
    <source>
        <dbReference type="Pfam" id="PF04349"/>
    </source>
</evidence>
<dbReference type="AlphaFoldDB" id="A0A059FV06"/>
<dbReference type="GO" id="GO:0030288">
    <property type="term" value="C:outer membrane-bounded periplasmic space"/>
    <property type="evidence" value="ECO:0007669"/>
    <property type="project" value="TreeGrafter"/>
</dbReference>
<dbReference type="EMBL" id="ARYK01000001">
    <property type="protein sequence ID" value="KCZ94288.1"/>
    <property type="molecule type" value="Genomic_DNA"/>
</dbReference>
<feature type="compositionally biased region" description="Low complexity" evidence="6">
    <location>
        <begin position="59"/>
        <end position="85"/>
    </location>
</feature>
<dbReference type="GO" id="GO:0003824">
    <property type="term" value="F:catalytic activity"/>
    <property type="evidence" value="ECO:0007669"/>
    <property type="project" value="InterPro"/>
</dbReference>
<dbReference type="Gene3D" id="2.60.40.10">
    <property type="entry name" value="Immunoglobulins"/>
    <property type="match status" value="1"/>
</dbReference>
<dbReference type="PATRIC" id="fig|1280950.3.peg.590"/>
<dbReference type="InterPro" id="IPR014438">
    <property type="entry name" value="Glucan_biosyn_MdoG/MdoD"/>
</dbReference>
<dbReference type="Gene3D" id="2.70.98.10">
    <property type="match status" value="1"/>
</dbReference>
<accession>A0A059FV06</accession>
<evidence type="ECO:0000256" key="7">
    <source>
        <dbReference type="SAM" id="SignalP"/>
    </source>
</evidence>
<feature type="signal peptide" evidence="7">
    <location>
        <begin position="1"/>
        <end position="20"/>
    </location>
</feature>
<evidence type="ECO:0000256" key="5">
    <source>
        <dbReference type="ARBA" id="ARBA00022764"/>
    </source>
</evidence>
<dbReference type="Proteomes" id="UP000025171">
    <property type="component" value="Unassembled WGS sequence"/>
</dbReference>
<feature type="chain" id="PRO_5001577720" evidence="7">
    <location>
        <begin position="21"/>
        <end position="565"/>
    </location>
</feature>
<feature type="region of interest" description="Disordered" evidence="6">
    <location>
        <begin position="19"/>
        <end position="92"/>
    </location>
</feature>
<keyword evidence="4 7" id="KW-0732">Signal</keyword>
<dbReference type="UniPathway" id="UPA00637"/>
<organism evidence="9 10">
    <name type="scientific">Hyphomonas johnsonii MHS-2</name>
    <dbReference type="NCBI Taxonomy" id="1280950"/>
    <lineage>
        <taxon>Bacteria</taxon>
        <taxon>Pseudomonadati</taxon>
        <taxon>Pseudomonadota</taxon>
        <taxon>Alphaproteobacteria</taxon>
        <taxon>Hyphomonadales</taxon>
        <taxon>Hyphomonadaceae</taxon>
        <taxon>Hyphomonas</taxon>
    </lineage>
</organism>
<dbReference type="InterPro" id="IPR013783">
    <property type="entry name" value="Ig-like_fold"/>
</dbReference>
<evidence type="ECO:0000256" key="4">
    <source>
        <dbReference type="ARBA" id="ARBA00022729"/>
    </source>
</evidence>